<evidence type="ECO:0000313" key="2">
    <source>
        <dbReference type="Proteomes" id="UP000032142"/>
    </source>
</evidence>
<evidence type="ECO:0000313" key="1">
    <source>
        <dbReference type="EMBL" id="KHG04898.1"/>
    </source>
</evidence>
<comment type="caution">
    <text evidence="1">The sequence shown here is derived from an EMBL/GenBank/DDBJ whole genome shotgun (WGS) entry which is preliminary data.</text>
</comment>
<proteinExistence type="predicted"/>
<reference evidence="2" key="1">
    <citation type="submission" date="2014-09" db="EMBL/GenBank/DDBJ databases">
        <authorList>
            <person name="Mudge J."/>
            <person name="Ramaraj T."/>
            <person name="Lindquist I.E."/>
            <person name="Bharti A.K."/>
            <person name="Sundararajan A."/>
            <person name="Cameron C.T."/>
            <person name="Woodward J.E."/>
            <person name="May G.D."/>
            <person name="Brubaker C."/>
            <person name="Broadhvest J."/>
            <person name="Wilkins T.A."/>
        </authorList>
    </citation>
    <scope>NUCLEOTIDE SEQUENCE</scope>
    <source>
        <strain evidence="2">cv. AKA8401</strain>
    </source>
</reference>
<name>A0A0B0MS21_GOSAR</name>
<dbReference type="EMBL" id="JRRC01420201">
    <property type="protein sequence ID" value="KHG04898.1"/>
    <property type="molecule type" value="Genomic_DNA"/>
</dbReference>
<keyword evidence="2" id="KW-1185">Reference proteome</keyword>
<gene>
    <name evidence="1" type="ORF">F383_28484</name>
</gene>
<sequence>MYVRWSAYLR</sequence>
<organism evidence="1 2">
    <name type="scientific">Gossypium arboreum</name>
    <name type="common">Tree cotton</name>
    <name type="synonym">Gossypium nanking</name>
    <dbReference type="NCBI Taxonomy" id="29729"/>
    <lineage>
        <taxon>Eukaryota</taxon>
        <taxon>Viridiplantae</taxon>
        <taxon>Streptophyta</taxon>
        <taxon>Embryophyta</taxon>
        <taxon>Tracheophyta</taxon>
        <taxon>Spermatophyta</taxon>
        <taxon>Magnoliopsida</taxon>
        <taxon>eudicotyledons</taxon>
        <taxon>Gunneridae</taxon>
        <taxon>Pentapetalae</taxon>
        <taxon>rosids</taxon>
        <taxon>malvids</taxon>
        <taxon>Malvales</taxon>
        <taxon>Malvaceae</taxon>
        <taxon>Malvoideae</taxon>
        <taxon>Gossypium</taxon>
    </lineage>
</organism>
<dbReference type="Proteomes" id="UP000032142">
    <property type="component" value="Unassembled WGS sequence"/>
</dbReference>
<protein>
    <submittedName>
        <fullName evidence="1">Uncharacterized protein</fullName>
    </submittedName>
</protein>
<accession>A0A0B0MS21</accession>